<dbReference type="AlphaFoldDB" id="A0AAN7MQE4"/>
<evidence type="ECO:0000313" key="1">
    <source>
        <dbReference type="EMBL" id="KAK4810914.1"/>
    </source>
</evidence>
<comment type="caution">
    <text evidence="1">The sequence shown here is derived from an EMBL/GenBank/DDBJ whole genome shotgun (WGS) entry which is preliminary data.</text>
</comment>
<dbReference type="Proteomes" id="UP001333110">
    <property type="component" value="Unassembled WGS sequence"/>
</dbReference>
<evidence type="ECO:0000313" key="2">
    <source>
        <dbReference type="Proteomes" id="UP001333110"/>
    </source>
</evidence>
<sequence length="67" mass="7446">MLGKTPSCTTLTFGISRRAEPLFPPIRTPSAPQYKKDIEVLEHVQRMATKLVKGLEHKCRGLVPASN</sequence>
<protein>
    <submittedName>
        <fullName evidence="1">Uncharacterized protein</fullName>
    </submittedName>
</protein>
<proteinExistence type="predicted"/>
<dbReference type="EMBL" id="JAUNZN010000018">
    <property type="protein sequence ID" value="KAK4810914.1"/>
    <property type="molecule type" value="Genomic_DNA"/>
</dbReference>
<accession>A0AAN7MQE4</accession>
<organism evidence="1 2">
    <name type="scientific">Mycteria americana</name>
    <name type="common">Wood stork</name>
    <dbReference type="NCBI Taxonomy" id="33587"/>
    <lineage>
        <taxon>Eukaryota</taxon>
        <taxon>Metazoa</taxon>
        <taxon>Chordata</taxon>
        <taxon>Craniata</taxon>
        <taxon>Vertebrata</taxon>
        <taxon>Euteleostomi</taxon>
        <taxon>Archelosauria</taxon>
        <taxon>Archosauria</taxon>
        <taxon>Dinosauria</taxon>
        <taxon>Saurischia</taxon>
        <taxon>Theropoda</taxon>
        <taxon>Coelurosauria</taxon>
        <taxon>Aves</taxon>
        <taxon>Neognathae</taxon>
        <taxon>Neoaves</taxon>
        <taxon>Aequornithes</taxon>
        <taxon>Ciconiiformes</taxon>
        <taxon>Ciconiidae</taxon>
        <taxon>Mycteria</taxon>
    </lineage>
</organism>
<keyword evidence="2" id="KW-1185">Reference proteome</keyword>
<gene>
    <name evidence="1" type="ORF">QYF61_013322</name>
</gene>
<reference evidence="1 2" key="1">
    <citation type="journal article" date="2023" name="J. Hered.">
        <title>Chromosome-level genome of the wood stork (Mycteria americana) provides insight into avian chromosome evolution.</title>
        <authorList>
            <person name="Flamio R. Jr."/>
            <person name="Ramstad K.M."/>
        </authorList>
    </citation>
    <scope>NUCLEOTIDE SEQUENCE [LARGE SCALE GENOMIC DNA]</scope>
    <source>
        <strain evidence="1">JAX WOST 10</strain>
    </source>
</reference>
<name>A0AAN7MQE4_MYCAM</name>